<dbReference type="PROSITE" id="PS50931">
    <property type="entry name" value="HTH_LYSR"/>
    <property type="match status" value="1"/>
</dbReference>
<proteinExistence type="inferred from homology"/>
<evidence type="ECO:0000259" key="5">
    <source>
        <dbReference type="PROSITE" id="PS50931"/>
    </source>
</evidence>
<reference evidence="6 7" key="1">
    <citation type="submission" date="2021-06" db="EMBL/GenBank/DDBJ databases">
        <authorList>
            <person name="Sun Q."/>
            <person name="Li D."/>
        </authorList>
    </citation>
    <scope>NUCLEOTIDE SEQUENCE [LARGE SCALE GENOMIC DNA]</scope>
    <source>
        <strain evidence="6 7">MSJ-5</strain>
    </source>
</reference>
<accession>A0ABS6G0G6</accession>
<evidence type="ECO:0000313" key="6">
    <source>
        <dbReference type="EMBL" id="MBU5675197.1"/>
    </source>
</evidence>
<feature type="domain" description="HTH lysR-type" evidence="5">
    <location>
        <begin position="1"/>
        <end position="58"/>
    </location>
</feature>
<dbReference type="RefSeq" id="WP_216414696.1">
    <property type="nucleotide sequence ID" value="NZ_JAHLQK010000001.1"/>
</dbReference>
<dbReference type="EMBL" id="JAHLQK010000001">
    <property type="protein sequence ID" value="MBU5675197.1"/>
    <property type="molecule type" value="Genomic_DNA"/>
</dbReference>
<gene>
    <name evidence="6" type="ORF">KQI88_02040</name>
</gene>
<keyword evidence="7" id="KW-1185">Reference proteome</keyword>
<keyword evidence="3" id="KW-0238">DNA-binding</keyword>
<evidence type="ECO:0000256" key="2">
    <source>
        <dbReference type="ARBA" id="ARBA00023015"/>
    </source>
</evidence>
<comment type="similarity">
    <text evidence="1">Belongs to the LysR transcriptional regulatory family.</text>
</comment>
<evidence type="ECO:0000313" key="7">
    <source>
        <dbReference type="Proteomes" id="UP000779508"/>
    </source>
</evidence>
<name>A0ABS6G0G6_9FIRM</name>
<dbReference type="Pfam" id="PF00126">
    <property type="entry name" value="HTH_1"/>
    <property type="match status" value="1"/>
</dbReference>
<keyword evidence="2" id="KW-0805">Transcription regulation</keyword>
<dbReference type="PANTHER" id="PTHR30346:SF0">
    <property type="entry name" value="HCA OPERON TRANSCRIPTIONAL ACTIVATOR HCAR"/>
    <property type="match status" value="1"/>
</dbReference>
<comment type="caution">
    <text evidence="6">The sequence shown here is derived from an EMBL/GenBank/DDBJ whole genome shotgun (WGS) entry which is preliminary data.</text>
</comment>
<protein>
    <submittedName>
        <fullName evidence="6">LysR family transcriptional regulator</fullName>
    </submittedName>
</protein>
<dbReference type="Proteomes" id="UP000779508">
    <property type="component" value="Unassembled WGS sequence"/>
</dbReference>
<evidence type="ECO:0000256" key="3">
    <source>
        <dbReference type="ARBA" id="ARBA00023125"/>
    </source>
</evidence>
<dbReference type="InterPro" id="IPR000847">
    <property type="entry name" value="LysR_HTH_N"/>
</dbReference>
<dbReference type="PANTHER" id="PTHR30346">
    <property type="entry name" value="TRANSCRIPTIONAL DUAL REGULATOR HCAR-RELATED"/>
    <property type="match status" value="1"/>
</dbReference>
<organism evidence="6 7">
    <name type="scientific">Alkaliphilus flagellatus</name>
    <dbReference type="NCBI Taxonomy" id="2841507"/>
    <lineage>
        <taxon>Bacteria</taxon>
        <taxon>Bacillati</taxon>
        <taxon>Bacillota</taxon>
        <taxon>Clostridia</taxon>
        <taxon>Peptostreptococcales</taxon>
        <taxon>Natronincolaceae</taxon>
        <taxon>Alkaliphilus</taxon>
    </lineage>
</organism>
<evidence type="ECO:0000256" key="1">
    <source>
        <dbReference type="ARBA" id="ARBA00009437"/>
    </source>
</evidence>
<evidence type="ECO:0000256" key="4">
    <source>
        <dbReference type="ARBA" id="ARBA00023163"/>
    </source>
</evidence>
<keyword evidence="4" id="KW-0804">Transcription</keyword>
<sequence length="301" mass="34945">MDFNQLRFIVEIVETGSISKAANNLFVSQPNLSSQIANLEKEIGKTIFNRTNRGVTLTSYGVEVYHYAKAMVEQYKIVEKKLLTNSNENKIKIASFGSEIINSQFFEVCRRYNKNNYEFEIYECGVEKAIEKVNYRDCDIAIIIYSDFQLKKLTQFLAAEGLELKNLFTGQMKVHISKNSPLSRRKTLSKENLKGLFHVKKSYLFEGMFGFDYELEYLDIPNNKKTILANGNKTYNDALHKLPSFAMEVDWKCNKELPSDLARIPYCDKKLTITCAMVKRKNEILKEELTFFINKLIEAYR</sequence>